<dbReference type="InterPro" id="IPR050109">
    <property type="entry name" value="HTH-type_TetR-like_transc_reg"/>
</dbReference>
<feature type="domain" description="HTH tetR-type" evidence="5">
    <location>
        <begin position="18"/>
        <end position="78"/>
    </location>
</feature>
<keyword evidence="1" id="KW-0805">Transcription regulation</keyword>
<dbReference type="SUPFAM" id="SSF46689">
    <property type="entry name" value="Homeodomain-like"/>
    <property type="match status" value="1"/>
</dbReference>
<dbReference type="PANTHER" id="PTHR30055:SF234">
    <property type="entry name" value="HTH-TYPE TRANSCRIPTIONAL REGULATOR BETI"/>
    <property type="match status" value="1"/>
</dbReference>
<dbReference type="Gene3D" id="1.10.10.60">
    <property type="entry name" value="Homeodomain-like"/>
    <property type="match status" value="1"/>
</dbReference>
<name>A0A2K8UAP6_9GAMM</name>
<evidence type="ECO:0000313" key="6">
    <source>
        <dbReference type="EMBL" id="AUB82479.1"/>
    </source>
</evidence>
<dbReference type="GO" id="GO:0000976">
    <property type="term" value="F:transcription cis-regulatory region binding"/>
    <property type="evidence" value="ECO:0007669"/>
    <property type="project" value="TreeGrafter"/>
</dbReference>
<dbReference type="PANTHER" id="PTHR30055">
    <property type="entry name" value="HTH-TYPE TRANSCRIPTIONAL REGULATOR RUTR"/>
    <property type="match status" value="1"/>
</dbReference>
<dbReference type="OrthoDB" id="2356263at2"/>
<dbReference type="KEGG" id="tsy:THSYN_17035"/>
<evidence type="ECO:0000313" key="7">
    <source>
        <dbReference type="Proteomes" id="UP000232638"/>
    </source>
</evidence>
<proteinExistence type="predicted"/>
<evidence type="ECO:0000256" key="2">
    <source>
        <dbReference type="ARBA" id="ARBA00023125"/>
    </source>
</evidence>
<evidence type="ECO:0000256" key="4">
    <source>
        <dbReference type="PROSITE-ProRule" id="PRU00335"/>
    </source>
</evidence>
<sequence length="260" mass="28308">MPPLEQALASRPLDPRTGETRRRIIETALKLFAEHGFRGVSVRDLSAAAQVNVAAVNYHFGSKQGLYHTIFATVLDEDEGCFARQIEEVTALLGRAGSDPVLLAAAVESLARGVLGRLSAFEHLRWFSVLVARELAFPGELFDLLYRRRVEPVLQLLAQVVGSAWGLAPASELVRLTANVLHGHMVSLAFTRPILGRQLGWDQATPERLDQLTGTVTDLICRAIGLTIPDRAGPPPGAPNCRADGLDRLRVPRRDTGVSL</sequence>
<dbReference type="InterPro" id="IPR009057">
    <property type="entry name" value="Homeodomain-like_sf"/>
</dbReference>
<dbReference type="AlphaFoldDB" id="A0A2K8UAP6"/>
<dbReference type="SUPFAM" id="SSF48498">
    <property type="entry name" value="Tetracyclin repressor-like, C-terminal domain"/>
    <property type="match status" value="1"/>
</dbReference>
<keyword evidence="3" id="KW-0804">Transcription</keyword>
<protein>
    <recommendedName>
        <fullName evidence="5">HTH tetR-type domain-containing protein</fullName>
    </recommendedName>
</protein>
<dbReference type="PROSITE" id="PS50977">
    <property type="entry name" value="HTH_TETR_2"/>
    <property type="match status" value="1"/>
</dbReference>
<reference evidence="6 7" key="1">
    <citation type="submission" date="2017-03" db="EMBL/GenBank/DDBJ databases">
        <title>Complete genome sequence of Candidatus 'Thiodictyon syntrophicum' sp. nov. strain Cad16T, a photolithoautotroph purple sulfur bacterium isolated from an alpine meromictic lake.</title>
        <authorList>
            <person name="Luedin S.M."/>
            <person name="Pothier J.F."/>
            <person name="Danza F."/>
            <person name="Storelli N."/>
            <person name="Wittwer M."/>
            <person name="Tonolla M."/>
        </authorList>
    </citation>
    <scope>NUCLEOTIDE SEQUENCE [LARGE SCALE GENOMIC DNA]</scope>
    <source>
        <strain evidence="6 7">Cad16T</strain>
    </source>
</reference>
<dbReference type="GO" id="GO:0003700">
    <property type="term" value="F:DNA-binding transcription factor activity"/>
    <property type="evidence" value="ECO:0007669"/>
    <property type="project" value="TreeGrafter"/>
</dbReference>
<dbReference type="Pfam" id="PF00440">
    <property type="entry name" value="TetR_N"/>
    <property type="match status" value="1"/>
</dbReference>
<evidence type="ECO:0000256" key="1">
    <source>
        <dbReference type="ARBA" id="ARBA00023015"/>
    </source>
</evidence>
<dbReference type="EMBL" id="CP020370">
    <property type="protein sequence ID" value="AUB82479.1"/>
    <property type="molecule type" value="Genomic_DNA"/>
</dbReference>
<evidence type="ECO:0000256" key="3">
    <source>
        <dbReference type="ARBA" id="ARBA00023163"/>
    </source>
</evidence>
<gene>
    <name evidence="6" type="ORF">THSYN_17035</name>
</gene>
<dbReference type="InterPro" id="IPR036271">
    <property type="entry name" value="Tet_transcr_reg_TetR-rel_C_sf"/>
</dbReference>
<dbReference type="InterPro" id="IPR015292">
    <property type="entry name" value="Tscrpt_reg_YbiH_C"/>
</dbReference>
<feature type="DNA-binding region" description="H-T-H motif" evidence="4">
    <location>
        <begin position="41"/>
        <end position="60"/>
    </location>
</feature>
<organism evidence="6 7">
    <name type="scientific">Candidatus Thiodictyon syntrophicum</name>
    <dbReference type="NCBI Taxonomy" id="1166950"/>
    <lineage>
        <taxon>Bacteria</taxon>
        <taxon>Pseudomonadati</taxon>
        <taxon>Pseudomonadota</taxon>
        <taxon>Gammaproteobacteria</taxon>
        <taxon>Chromatiales</taxon>
        <taxon>Chromatiaceae</taxon>
        <taxon>Thiodictyon</taxon>
    </lineage>
</organism>
<accession>A0A2K8UAP6</accession>
<dbReference type="Pfam" id="PF09209">
    <property type="entry name" value="CecR_C"/>
    <property type="match status" value="1"/>
</dbReference>
<dbReference type="Gene3D" id="1.10.357.10">
    <property type="entry name" value="Tetracycline Repressor, domain 2"/>
    <property type="match status" value="1"/>
</dbReference>
<dbReference type="RefSeq" id="WP_100920206.1">
    <property type="nucleotide sequence ID" value="NZ_CP020370.1"/>
</dbReference>
<keyword evidence="7" id="KW-1185">Reference proteome</keyword>
<evidence type="ECO:0000259" key="5">
    <source>
        <dbReference type="PROSITE" id="PS50977"/>
    </source>
</evidence>
<dbReference type="InterPro" id="IPR023772">
    <property type="entry name" value="DNA-bd_HTH_TetR-type_CS"/>
</dbReference>
<dbReference type="InterPro" id="IPR001647">
    <property type="entry name" value="HTH_TetR"/>
</dbReference>
<dbReference type="PROSITE" id="PS01081">
    <property type="entry name" value="HTH_TETR_1"/>
    <property type="match status" value="1"/>
</dbReference>
<keyword evidence="2 4" id="KW-0238">DNA-binding</keyword>
<dbReference type="PRINTS" id="PR00455">
    <property type="entry name" value="HTHTETR"/>
</dbReference>
<dbReference type="Proteomes" id="UP000232638">
    <property type="component" value="Chromosome"/>
</dbReference>